<dbReference type="PROSITE" id="PS00076">
    <property type="entry name" value="PYRIDINE_REDOX_1"/>
    <property type="match status" value="1"/>
</dbReference>
<reference evidence="19 20" key="1">
    <citation type="submission" date="2019-08" db="EMBL/GenBank/DDBJ databases">
        <title>Complete genome sequence of Candidatus Uab amorphum.</title>
        <authorList>
            <person name="Shiratori T."/>
            <person name="Suzuki S."/>
            <person name="Kakizawa Y."/>
            <person name="Ishida K."/>
        </authorList>
    </citation>
    <scope>NUCLEOTIDE SEQUENCE [LARGE SCALE GENOMIC DNA]</scope>
    <source>
        <strain evidence="19 20">SRT547</strain>
    </source>
</reference>
<dbReference type="GO" id="GO:0006103">
    <property type="term" value="P:2-oxoglutarate metabolic process"/>
    <property type="evidence" value="ECO:0007669"/>
    <property type="project" value="TreeGrafter"/>
</dbReference>
<dbReference type="Pfam" id="PF02852">
    <property type="entry name" value="Pyr_redox_dim"/>
    <property type="match status" value="1"/>
</dbReference>
<dbReference type="Gene3D" id="3.50.50.60">
    <property type="entry name" value="FAD/NAD(P)-binding domain"/>
    <property type="match status" value="2"/>
</dbReference>
<dbReference type="FunFam" id="3.30.390.30:FF:000001">
    <property type="entry name" value="Dihydrolipoyl dehydrogenase"/>
    <property type="match status" value="1"/>
</dbReference>
<comment type="similarity">
    <text evidence="2 16">Belongs to the class-I pyridine nucleotide-disulfide oxidoreductase family.</text>
</comment>
<gene>
    <name evidence="19" type="ORF">UABAM_05818</name>
</gene>
<evidence type="ECO:0000256" key="11">
    <source>
        <dbReference type="ARBA" id="ARBA00023284"/>
    </source>
</evidence>
<feature type="active site" description="Proton acceptor" evidence="13">
    <location>
        <position position="443"/>
    </location>
</feature>
<keyword evidence="11 16" id="KW-0676">Redox-active center</keyword>
<dbReference type="Pfam" id="PF07992">
    <property type="entry name" value="Pyr_redox_2"/>
    <property type="match status" value="1"/>
</dbReference>
<evidence type="ECO:0000256" key="9">
    <source>
        <dbReference type="ARBA" id="ARBA00023027"/>
    </source>
</evidence>
<dbReference type="EC" id="1.8.1.4" evidence="3 16"/>
<name>A0A5S9ISQ4_UABAM</name>
<comment type="miscellaneous">
    <text evidence="16">The active site is a redox-active disulfide bond.</text>
</comment>
<dbReference type="GO" id="GO:0005737">
    <property type="term" value="C:cytoplasm"/>
    <property type="evidence" value="ECO:0007669"/>
    <property type="project" value="UniProtKB-SubCell"/>
</dbReference>
<evidence type="ECO:0000256" key="15">
    <source>
        <dbReference type="PIRSR" id="PIRSR000350-4"/>
    </source>
</evidence>
<feature type="disulfide bond" description="Redox-active" evidence="15">
    <location>
        <begin position="44"/>
        <end position="49"/>
    </location>
</feature>
<evidence type="ECO:0000256" key="12">
    <source>
        <dbReference type="ARBA" id="ARBA00049187"/>
    </source>
</evidence>
<feature type="binding site" evidence="14">
    <location>
        <position position="201"/>
    </location>
    <ligand>
        <name>NAD(+)</name>
        <dbReference type="ChEBI" id="CHEBI:57540"/>
    </ligand>
</feature>
<evidence type="ECO:0000256" key="2">
    <source>
        <dbReference type="ARBA" id="ARBA00007532"/>
    </source>
</evidence>
<evidence type="ECO:0000256" key="6">
    <source>
        <dbReference type="ARBA" id="ARBA00022630"/>
    </source>
</evidence>
<accession>A0A5S9ISQ4</accession>
<comment type="subcellular location">
    <subcellularLocation>
        <location evidence="1">Cytoplasm</location>
    </subcellularLocation>
</comment>
<evidence type="ECO:0000256" key="14">
    <source>
        <dbReference type="PIRSR" id="PIRSR000350-3"/>
    </source>
</evidence>
<dbReference type="AlphaFoldDB" id="A0A5S9ISQ4"/>
<feature type="binding site" evidence="14">
    <location>
        <begin position="141"/>
        <end position="143"/>
    </location>
    <ligand>
        <name>FAD</name>
        <dbReference type="ChEBI" id="CHEBI:57692"/>
    </ligand>
</feature>
<evidence type="ECO:0000256" key="7">
    <source>
        <dbReference type="ARBA" id="ARBA00022827"/>
    </source>
</evidence>
<feature type="binding site" evidence="14">
    <location>
        <begin position="178"/>
        <end position="185"/>
    </location>
    <ligand>
        <name>NAD(+)</name>
        <dbReference type="ChEBI" id="CHEBI:57540"/>
    </ligand>
</feature>
<keyword evidence="5" id="KW-0963">Cytoplasm</keyword>
<dbReference type="Gene3D" id="3.30.390.30">
    <property type="match status" value="1"/>
</dbReference>
<organism evidence="19 20">
    <name type="scientific">Uabimicrobium amorphum</name>
    <dbReference type="NCBI Taxonomy" id="2596890"/>
    <lineage>
        <taxon>Bacteria</taxon>
        <taxon>Pseudomonadati</taxon>
        <taxon>Planctomycetota</taxon>
        <taxon>Candidatus Uabimicrobiia</taxon>
        <taxon>Candidatus Uabimicrobiales</taxon>
        <taxon>Candidatus Uabimicrobiaceae</taxon>
        <taxon>Candidatus Uabimicrobium</taxon>
    </lineage>
</organism>
<dbReference type="InterPro" id="IPR001100">
    <property type="entry name" value="Pyr_nuc-diS_OxRdtase"/>
</dbReference>
<feature type="binding site" evidence="14">
    <location>
        <position position="309"/>
    </location>
    <ligand>
        <name>FAD</name>
        <dbReference type="ChEBI" id="CHEBI:57692"/>
    </ligand>
</feature>
<dbReference type="SUPFAM" id="SSF51905">
    <property type="entry name" value="FAD/NAD(P)-binding domain"/>
    <property type="match status" value="1"/>
</dbReference>
<evidence type="ECO:0000259" key="17">
    <source>
        <dbReference type="Pfam" id="PF02852"/>
    </source>
</evidence>
<comment type="catalytic activity">
    <reaction evidence="12 16">
        <text>N(6)-[(R)-dihydrolipoyl]-L-lysyl-[protein] + NAD(+) = N(6)-[(R)-lipoyl]-L-lysyl-[protein] + NADH + H(+)</text>
        <dbReference type="Rhea" id="RHEA:15045"/>
        <dbReference type="Rhea" id="RHEA-COMP:10474"/>
        <dbReference type="Rhea" id="RHEA-COMP:10475"/>
        <dbReference type="ChEBI" id="CHEBI:15378"/>
        <dbReference type="ChEBI" id="CHEBI:57540"/>
        <dbReference type="ChEBI" id="CHEBI:57945"/>
        <dbReference type="ChEBI" id="CHEBI:83099"/>
        <dbReference type="ChEBI" id="CHEBI:83100"/>
        <dbReference type="EC" id="1.8.1.4"/>
    </reaction>
</comment>
<evidence type="ECO:0000256" key="4">
    <source>
        <dbReference type="ARBA" id="ARBA00016961"/>
    </source>
</evidence>
<evidence type="ECO:0000313" key="20">
    <source>
        <dbReference type="Proteomes" id="UP000326354"/>
    </source>
</evidence>
<comment type="cofactor">
    <cofactor evidence="14 16">
        <name>FAD</name>
        <dbReference type="ChEBI" id="CHEBI:57692"/>
    </cofactor>
    <text evidence="14 16">Binds 1 FAD per subunit.</text>
</comment>
<feature type="binding site" evidence="14">
    <location>
        <position position="53"/>
    </location>
    <ligand>
        <name>FAD</name>
        <dbReference type="ChEBI" id="CHEBI:57692"/>
    </ligand>
</feature>
<evidence type="ECO:0000256" key="10">
    <source>
        <dbReference type="ARBA" id="ARBA00023157"/>
    </source>
</evidence>
<keyword evidence="20" id="KW-1185">Reference proteome</keyword>
<protein>
    <recommendedName>
        <fullName evidence="4 16">Dihydrolipoyl dehydrogenase</fullName>
        <ecNumber evidence="3 16">1.8.1.4</ecNumber>
    </recommendedName>
</protein>
<evidence type="ECO:0000256" key="3">
    <source>
        <dbReference type="ARBA" id="ARBA00012608"/>
    </source>
</evidence>
<dbReference type="PANTHER" id="PTHR22912:SF217">
    <property type="entry name" value="DIHYDROLIPOYL DEHYDROGENASE"/>
    <property type="match status" value="1"/>
</dbReference>
<dbReference type="InterPro" id="IPR016156">
    <property type="entry name" value="FAD/NAD-linked_Rdtase_dimer_sf"/>
</dbReference>
<dbReference type="EMBL" id="AP019860">
    <property type="protein sequence ID" value="BBM87409.1"/>
    <property type="molecule type" value="Genomic_DNA"/>
</dbReference>
<keyword evidence="14" id="KW-0547">Nucleotide-binding</keyword>
<dbReference type="InterPro" id="IPR036188">
    <property type="entry name" value="FAD/NAD-bd_sf"/>
</dbReference>
<evidence type="ECO:0000256" key="13">
    <source>
        <dbReference type="PIRSR" id="PIRSR000350-2"/>
    </source>
</evidence>
<dbReference type="RefSeq" id="WP_151971431.1">
    <property type="nucleotide sequence ID" value="NZ_AP019860.1"/>
</dbReference>
<dbReference type="PIRSF" id="PIRSF000350">
    <property type="entry name" value="Mercury_reductase_MerA"/>
    <property type="match status" value="1"/>
</dbReference>
<keyword evidence="8 16" id="KW-0560">Oxidoreductase</keyword>
<evidence type="ECO:0000256" key="8">
    <source>
        <dbReference type="ARBA" id="ARBA00023002"/>
    </source>
</evidence>
<dbReference type="PANTHER" id="PTHR22912">
    <property type="entry name" value="DISULFIDE OXIDOREDUCTASE"/>
    <property type="match status" value="1"/>
</dbReference>
<dbReference type="InterPro" id="IPR050151">
    <property type="entry name" value="Class-I_Pyr_Nuc-Dis_Oxidored"/>
</dbReference>
<dbReference type="InterPro" id="IPR012999">
    <property type="entry name" value="Pyr_OxRdtase_I_AS"/>
</dbReference>
<dbReference type="NCBIfam" id="TIGR01350">
    <property type="entry name" value="lipoamide_DH"/>
    <property type="match status" value="1"/>
</dbReference>
<dbReference type="KEGG" id="uam:UABAM_05818"/>
<dbReference type="PRINTS" id="PR00411">
    <property type="entry name" value="PNDRDTASEI"/>
</dbReference>
<keyword evidence="6 16" id="KW-0285">Flavoprotein</keyword>
<dbReference type="SUPFAM" id="SSF55424">
    <property type="entry name" value="FAD/NAD-linked reductases, dimerisation (C-terminal) domain"/>
    <property type="match status" value="1"/>
</dbReference>
<keyword evidence="9 14" id="KW-0520">NAD</keyword>
<sequence>MAAKYDYDLLVIGSGPGGYVAGIRASQLGMKVGVIEKDKPGGVCLNIGCIPSKALIHQAHMFSHIKDLEDMGLKVDSSGFDYAKVFEKSRKAATSLSGGVTFLLKKNKVEYITGTAQISGQHEITLDGSKKLTAKNILIATGSSPRSIPSFPIDEETVITSNGALMAQKLPKRLLVLGSGAIGMEFAYVWSSFGVEVEIVEILDRVLPIEDDEIGKFMQKTFEKKNGVKFHLGTMAKSLEKKDGKVLVTVEKGGKESVIETDMVLVAIGRAPNSQNLGLENVGIKTEKGFICVGDYYRTKVPNIYAIGDVIQSPLLAHVASKEGEIAVEHMAGHKTDPQMDPLLIPSAVYCEPQVASFGYNERSAKEAGVKYEKAVFPYRGAGKSVAIGSSEGLVKILFDPKTKEILGAHVAGAQATELIHEILLAKKTELLPEDLATMVHAHPTLSEVVMEAMRTVEGWPIHA</sequence>
<dbReference type="OrthoDB" id="230580at2"/>
<dbReference type="GO" id="GO:0050660">
    <property type="term" value="F:flavin adenine dinucleotide binding"/>
    <property type="evidence" value="ECO:0007669"/>
    <property type="project" value="InterPro"/>
</dbReference>
<evidence type="ECO:0000313" key="19">
    <source>
        <dbReference type="EMBL" id="BBM87409.1"/>
    </source>
</evidence>
<dbReference type="InterPro" id="IPR006258">
    <property type="entry name" value="Lipoamide_DH"/>
</dbReference>
<proteinExistence type="inferred from homology"/>
<evidence type="ECO:0000256" key="5">
    <source>
        <dbReference type="ARBA" id="ARBA00022490"/>
    </source>
</evidence>
<evidence type="ECO:0000256" key="1">
    <source>
        <dbReference type="ARBA" id="ARBA00004496"/>
    </source>
</evidence>
<dbReference type="InterPro" id="IPR004099">
    <property type="entry name" value="Pyr_nucl-diS_OxRdtase_dimer"/>
</dbReference>
<evidence type="ECO:0000259" key="18">
    <source>
        <dbReference type="Pfam" id="PF07992"/>
    </source>
</evidence>
<evidence type="ECO:0000256" key="16">
    <source>
        <dbReference type="RuleBase" id="RU003692"/>
    </source>
</evidence>
<feature type="domain" description="FAD/NAD(P)-binding" evidence="18">
    <location>
        <begin position="7"/>
        <end position="324"/>
    </location>
</feature>
<feature type="domain" description="Pyridine nucleotide-disulphide oxidoreductase dimerisation" evidence="17">
    <location>
        <begin position="345"/>
        <end position="453"/>
    </location>
</feature>
<dbReference type="Proteomes" id="UP000326354">
    <property type="component" value="Chromosome"/>
</dbReference>
<keyword evidence="7 14" id="KW-0274">FAD</keyword>
<dbReference type="InterPro" id="IPR023753">
    <property type="entry name" value="FAD/NAD-binding_dom"/>
</dbReference>
<dbReference type="PRINTS" id="PR00368">
    <property type="entry name" value="FADPNR"/>
</dbReference>
<keyword evidence="10" id="KW-1015">Disulfide bond</keyword>
<dbReference type="GO" id="GO:0004148">
    <property type="term" value="F:dihydrolipoyl dehydrogenase (NADH) activity"/>
    <property type="evidence" value="ECO:0007669"/>
    <property type="project" value="UniProtKB-EC"/>
</dbReference>
<feature type="binding site" evidence="14">
    <location>
        <position position="269"/>
    </location>
    <ligand>
        <name>NAD(+)</name>
        <dbReference type="ChEBI" id="CHEBI:57540"/>
    </ligand>
</feature>